<dbReference type="InterPro" id="IPR002716">
    <property type="entry name" value="PIN_dom"/>
</dbReference>
<dbReference type="HAMAP" id="MF_00265">
    <property type="entry name" value="VapC_Nob1"/>
    <property type="match status" value="1"/>
</dbReference>
<dbReference type="Pfam" id="PF01850">
    <property type="entry name" value="PIN"/>
    <property type="match status" value="1"/>
</dbReference>
<dbReference type="GO" id="GO:0000287">
    <property type="term" value="F:magnesium ion binding"/>
    <property type="evidence" value="ECO:0007669"/>
    <property type="project" value="UniProtKB-UniRule"/>
</dbReference>
<keyword evidence="11" id="KW-1185">Reference proteome</keyword>
<evidence type="ECO:0000256" key="5">
    <source>
        <dbReference type="ARBA" id="ARBA00022801"/>
    </source>
</evidence>
<organism evidence="10 11">
    <name type="scientific">Nitratireductor mangrovi</name>
    <dbReference type="NCBI Taxonomy" id="2599600"/>
    <lineage>
        <taxon>Bacteria</taxon>
        <taxon>Pseudomonadati</taxon>
        <taxon>Pseudomonadota</taxon>
        <taxon>Alphaproteobacteria</taxon>
        <taxon>Hyphomicrobiales</taxon>
        <taxon>Phyllobacteriaceae</taxon>
        <taxon>Nitratireductor</taxon>
    </lineage>
</organism>
<evidence type="ECO:0000313" key="11">
    <source>
        <dbReference type="Proteomes" id="UP000321389"/>
    </source>
</evidence>
<keyword evidence="3 8" id="KW-0540">Nuclease</keyword>
<evidence type="ECO:0000313" key="10">
    <source>
        <dbReference type="EMBL" id="QDZ01233.1"/>
    </source>
</evidence>
<dbReference type="SUPFAM" id="SSF88723">
    <property type="entry name" value="PIN domain-like"/>
    <property type="match status" value="1"/>
</dbReference>
<dbReference type="OrthoDB" id="32625at2"/>
<reference evidence="10" key="1">
    <citation type="submission" date="2020-04" db="EMBL/GenBank/DDBJ databases">
        <title>Nitratireductor sp. nov. isolated from mangrove soil.</title>
        <authorList>
            <person name="Ye Y."/>
        </authorList>
    </citation>
    <scope>NUCLEOTIDE SEQUENCE</scope>
    <source>
        <strain evidence="10">SY7</strain>
    </source>
</reference>
<dbReference type="RefSeq" id="WP_146299878.1">
    <property type="nucleotide sequence ID" value="NZ_CP042301.2"/>
</dbReference>
<feature type="binding site" evidence="8">
    <location>
        <position position="97"/>
    </location>
    <ligand>
        <name>Mg(2+)</name>
        <dbReference type="ChEBI" id="CHEBI:18420"/>
    </ligand>
</feature>
<dbReference type="EMBL" id="CP042301">
    <property type="protein sequence ID" value="QDZ01233.1"/>
    <property type="molecule type" value="Genomic_DNA"/>
</dbReference>
<dbReference type="Proteomes" id="UP000321389">
    <property type="component" value="Chromosome"/>
</dbReference>
<proteinExistence type="inferred from homology"/>
<dbReference type="PANTHER" id="PTHR33653:SF1">
    <property type="entry name" value="RIBONUCLEASE VAPC2"/>
    <property type="match status" value="1"/>
</dbReference>
<dbReference type="KEGG" id="niy:FQ775_13055"/>
<evidence type="ECO:0000256" key="7">
    <source>
        <dbReference type="ARBA" id="ARBA00038093"/>
    </source>
</evidence>
<name>A0A5B8L062_9HYPH</name>
<keyword evidence="4 8" id="KW-0479">Metal-binding</keyword>
<dbReference type="InterPro" id="IPR029060">
    <property type="entry name" value="PIN-like_dom_sf"/>
</dbReference>
<feature type="binding site" evidence="8">
    <location>
        <position position="4"/>
    </location>
    <ligand>
        <name>Mg(2+)</name>
        <dbReference type="ChEBI" id="CHEBI:18420"/>
    </ligand>
</feature>
<dbReference type="AlphaFoldDB" id="A0A5B8L062"/>
<keyword evidence="5 8" id="KW-0378">Hydrolase</keyword>
<keyword evidence="8" id="KW-0800">Toxin</keyword>
<dbReference type="PANTHER" id="PTHR33653">
    <property type="entry name" value="RIBONUCLEASE VAPC2"/>
    <property type="match status" value="1"/>
</dbReference>
<dbReference type="CDD" id="cd09871">
    <property type="entry name" value="PIN_MtVapC28-VapC30-like"/>
    <property type="match status" value="1"/>
</dbReference>
<keyword evidence="6 8" id="KW-0460">Magnesium</keyword>
<sequence>MIVDASAVLAVLVREPEATDFMRAFAAESEHSISPVNYLEACMRLMKRDEDVASVDELMALSNIRLADVTADQTYLARQAYARFGKGNHEARLNLGDCFAYALAKARGEPLLFKGDDFRKTDVEAAL</sequence>
<dbReference type="InterPro" id="IPR050556">
    <property type="entry name" value="Type_II_TA_system_RNase"/>
</dbReference>
<evidence type="ECO:0000256" key="2">
    <source>
        <dbReference type="ARBA" id="ARBA00022649"/>
    </source>
</evidence>
<feature type="domain" description="PIN" evidence="9">
    <location>
        <begin position="1"/>
        <end position="122"/>
    </location>
</feature>
<accession>A0A5B8L062</accession>
<comment type="function">
    <text evidence="8">Toxic component of a toxin-antitoxin (TA) system. An RNase.</text>
</comment>
<evidence type="ECO:0000256" key="6">
    <source>
        <dbReference type="ARBA" id="ARBA00022842"/>
    </source>
</evidence>
<dbReference type="InterPro" id="IPR022907">
    <property type="entry name" value="VapC_family"/>
</dbReference>
<dbReference type="GO" id="GO:0004540">
    <property type="term" value="F:RNA nuclease activity"/>
    <property type="evidence" value="ECO:0007669"/>
    <property type="project" value="InterPro"/>
</dbReference>
<dbReference type="Gene3D" id="3.40.50.1010">
    <property type="entry name" value="5'-nuclease"/>
    <property type="match status" value="1"/>
</dbReference>
<evidence type="ECO:0000256" key="8">
    <source>
        <dbReference type="HAMAP-Rule" id="MF_00265"/>
    </source>
</evidence>
<evidence type="ECO:0000259" key="9">
    <source>
        <dbReference type="Pfam" id="PF01850"/>
    </source>
</evidence>
<comment type="cofactor">
    <cofactor evidence="1 8">
        <name>Mg(2+)</name>
        <dbReference type="ChEBI" id="CHEBI:18420"/>
    </cofactor>
</comment>
<evidence type="ECO:0000256" key="1">
    <source>
        <dbReference type="ARBA" id="ARBA00001946"/>
    </source>
</evidence>
<dbReference type="EC" id="3.1.-.-" evidence="8"/>
<evidence type="ECO:0000256" key="3">
    <source>
        <dbReference type="ARBA" id="ARBA00022722"/>
    </source>
</evidence>
<gene>
    <name evidence="8" type="primary">vapC</name>
    <name evidence="10" type="ORF">FQ775_13055</name>
</gene>
<evidence type="ECO:0000256" key="4">
    <source>
        <dbReference type="ARBA" id="ARBA00022723"/>
    </source>
</evidence>
<comment type="similarity">
    <text evidence="7 8">Belongs to the PINc/VapC protein family.</text>
</comment>
<dbReference type="GO" id="GO:0016787">
    <property type="term" value="F:hydrolase activity"/>
    <property type="evidence" value="ECO:0007669"/>
    <property type="project" value="UniProtKB-KW"/>
</dbReference>
<protein>
    <recommendedName>
        <fullName evidence="8">Ribonuclease VapC</fullName>
        <shortName evidence="8">RNase VapC</shortName>
        <ecNumber evidence="8">3.1.-.-</ecNumber>
    </recommendedName>
    <alternativeName>
        <fullName evidence="8">Toxin VapC</fullName>
    </alternativeName>
</protein>
<dbReference type="GO" id="GO:0090729">
    <property type="term" value="F:toxin activity"/>
    <property type="evidence" value="ECO:0007669"/>
    <property type="project" value="UniProtKB-KW"/>
</dbReference>
<keyword evidence="2 8" id="KW-1277">Toxin-antitoxin system</keyword>